<evidence type="ECO:0000313" key="2">
    <source>
        <dbReference type="Proteomes" id="UP001140234"/>
    </source>
</evidence>
<comment type="caution">
    <text evidence="1">The sequence shown here is derived from an EMBL/GenBank/DDBJ whole genome shotgun (WGS) entry which is preliminary data.</text>
</comment>
<proteinExistence type="predicted"/>
<reference evidence="1" key="1">
    <citation type="submission" date="2022-07" db="EMBL/GenBank/DDBJ databases">
        <title>Phylogenomic reconstructions and comparative analyses of Kickxellomycotina fungi.</title>
        <authorList>
            <person name="Reynolds N.K."/>
            <person name="Stajich J.E."/>
            <person name="Barry K."/>
            <person name="Grigoriev I.V."/>
            <person name="Crous P."/>
            <person name="Smith M.E."/>
        </authorList>
    </citation>
    <scope>NUCLEOTIDE SEQUENCE</scope>
    <source>
        <strain evidence="1">CBS 109366</strain>
    </source>
</reference>
<accession>A0ACC1K8K3</accession>
<dbReference type="Proteomes" id="UP001140234">
    <property type="component" value="Unassembled WGS sequence"/>
</dbReference>
<gene>
    <name evidence="1" type="primary">TVP18</name>
    <name evidence="1" type="ORF">IWQ57_000043</name>
</gene>
<keyword evidence="2" id="KW-1185">Reference proteome</keyword>
<evidence type="ECO:0000313" key="1">
    <source>
        <dbReference type="EMBL" id="KAJ2775886.1"/>
    </source>
</evidence>
<organism evidence="1 2">
    <name type="scientific">Coemansia nantahalensis</name>
    <dbReference type="NCBI Taxonomy" id="2789366"/>
    <lineage>
        <taxon>Eukaryota</taxon>
        <taxon>Fungi</taxon>
        <taxon>Fungi incertae sedis</taxon>
        <taxon>Zoopagomycota</taxon>
        <taxon>Kickxellomycotina</taxon>
        <taxon>Kickxellomycetes</taxon>
        <taxon>Kickxellales</taxon>
        <taxon>Kickxellaceae</taxon>
        <taxon>Coemansia</taxon>
    </lineage>
</organism>
<name>A0ACC1K8K3_9FUNG</name>
<dbReference type="EMBL" id="JANBUJ010000001">
    <property type="protein sequence ID" value="KAJ2775886.1"/>
    <property type="molecule type" value="Genomic_DNA"/>
</dbReference>
<protein>
    <submittedName>
        <fullName evidence="1">Golgi apparatus membrane protein tvp18</fullName>
    </submittedName>
</protein>
<sequence length="154" mass="16310">MGFAKELKTGNFSLYGQLVGLLAGVLMIVLGGVTIVSHVVYSILAIVFGVLCLLIELPFFLRLCPTGPSFDKAVRALRNHWLRTLVYVIFAVVMWASLASGLTLLVIAAVAITLAAACYLVAAIRNQAQVTTSLLGGTGAAGHTVYDTRTVQTV</sequence>